<organism evidence="16 17">
    <name type="scientific">Handroanthus impetiginosus</name>
    <dbReference type="NCBI Taxonomy" id="429701"/>
    <lineage>
        <taxon>Eukaryota</taxon>
        <taxon>Viridiplantae</taxon>
        <taxon>Streptophyta</taxon>
        <taxon>Embryophyta</taxon>
        <taxon>Tracheophyta</taxon>
        <taxon>Spermatophyta</taxon>
        <taxon>Magnoliopsida</taxon>
        <taxon>eudicotyledons</taxon>
        <taxon>Gunneridae</taxon>
        <taxon>Pentapetalae</taxon>
        <taxon>asterids</taxon>
        <taxon>lamiids</taxon>
        <taxon>Lamiales</taxon>
        <taxon>Bignoniaceae</taxon>
        <taxon>Crescentiina</taxon>
        <taxon>Tabebuia alliance</taxon>
        <taxon>Handroanthus</taxon>
    </lineage>
</organism>
<evidence type="ECO:0000256" key="1">
    <source>
        <dbReference type="ARBA" id="ARBA00004479"/>
    </source>
</evidence>
<evidence type="ECO:0000256" key="8">
    <source>
        <dbReference type="ARBA" id="ARBA00022840"/>
    </source>
</evidence>
<dbReference type="FunFam" id="1.10.510.10:FF:000537">
    <property type="entry name" value="Putative receptor-like protein kinase"/>
    <property type="match status" value="1"/>
</dbReference>
<evidence type="ECO:0000256" key="6">
    <source>
        <dbReference type="ARBA" id="ARBA00022741"/>
    </source>
</evidence>
<comment type="similarity">
    <text evidence="13">Belongs to the protein kinase superfamily.</text>
</comment>
<evidence type="ECO:0000256" key="12">
    <source>
        <dbReference type="PROSITE-ProRule" id="PRU10141"/>
    </source>
</evidence>
<evidence type="ECO:0000256" key="4">
    <source>
        <dbReference type="ARBA" id="ARBA00022692"/>
    </source>
</evidence>
<evidence type="ECO:0000256" key="13">
    <source>
        <dbReference type="RuleBase" id="RU000304"/>
    </source>
</evidence>
<evidence type="ECO:0000256" key="14">
    <source>
        <dbReference type="SAM" id="Phobius"/>
    </source>
</evidence>
<dbReference type="Proteomes" id="UP000231279">
    <property type="component" value="Unassembled WGS sequence"/>
</dbReference>
<keyword evidence="2 13" id="KW-0723">Serine/threonine-protein kinase</keyword>
<dbReference type="PROSITE" id="PS50011">
    <property type="entry name" value="PROTEIN_KINASE_DOM"/>
    <property type="match status" value="1"/>
</dbReference>
<dbReference type="SUPFAM" id="SSF56112">
    <property type="entry name" value="Protein kinase-like (PK-like)"/>
    <property type="match status" value="1"/>
</dbReference>
<dbReference type="SMART" id="SM00220">
    <property type="entry name" value="S_TKc"/>
    <property type="match status" value="1"/>
</dbReference>
<keyword evidence="9 14" id="KW-1133">Transmembrane helix</keyword>
<name>A0A2G9G1T1_9LAMI</name>
<accession>A0A2G9G1T1</accession>
<dbReference type="InterPro" id="IPR017441">
    <property type="entry name" value="Protein_kinase_ATP_BS"/>
</dbReference>
<dbReference type="InterPro" id="IPR000719">
    <property type="entry name" value="Prot_kinase_dom"/>
</dbReference>
<reference evidence="17" key="1">
    <citation type="journal article" date="2018" name="Gigascience">
        <title>Genome assembly of the Pink Ipe (Handroanthus impetiginosus, Bignoniaceae), a highly valued, ecologically keystone Neotropical timber forest tree.</title>
        <authorList>
            <person name="Silva-Junior O.B."/>
            <person name="Grattapaglia D."/>
            <person name="Novaes E."/>
            <person name="Collevatti R.G."/>
        </authorList>
    </citation>
    <scope>NUCLEOTIDE SEQUENCE [LARGE SCALE GENOMIC DNA]</scope>
    <source>
        <strain evidence="17">cv. UFG-1</strain>
    </source>
</reference>
<dbReference type="InterPro" id="IPR008271">
    <property type="entry name" value="Ser/Thr_kinase_AS"/>
</dbReference>
<keyword evidence="7 16" id="KW-0418">Kinase</keyword>
<keyword evidence="8 12" id="KW-0067">ATP-binding</keyword>
<dbReference type="EMBL" id="NKXS01007689">
    <property type="protein sequence ID" value="PIM99278.1"/>
    <property type="molecule type" value="Genomic_DNA"/>
</dbReference>
<dbReference type="InterPro" id="IPR001245">
    <property type="entry name" value="Ser-Thr/Tyr_kinase_cat_dom"/>
</dbReference>
<keyword evidence="6 12" id="KW-0547">Nucleotide-binding</keyword>
<keyword evidence="4 14" id="KW-0812">Transmembrane</keyword>
<evidence type="ECO:0000256" key="11">
    <source>
        <dbReference type="ARBA" id="ARBA00023180"/>
    </source>
</evidence>
<dbReference type="AlphaFoldDB" id="A0A2G9G1T1"/>
<sequence>MSSYTPTPQVDEGARTAGIIISLVVFLIIGVVSCYCAKKMRRAIVSELRAAVAPQPPPLSVIQVWEVDAPTMEKFLQELAQEKPVRFTAQQLCTFTGNYSTMLGCGGFGRVYEGQFPNGVKIAVKVLNRGATRNIEEQFMAEVGTIGRTHHINLVRLYGFCYDQFMSALVYEFMENGSLDKHLFSDTKQLEWEKMHDIAIGTAKGIAYLHEECQQRIIHYDIKPGNVLLDSNFSPKVADFGLAKLCNRDDTHVTITGCRGTPGYLAPEFMLKNFSITYKCDVYSFGILLFEIVGRRKNARSGGDGESLDWFPKKVWEEYEKGELMALTEACGIEEKDRSKAENTAKVALWCVQDSPDARPPMSAVVKMLEGGVEIMPPPKPFHYLFSTGTEPPSSSISASGYSTSDEMNSYWYKETTTPVMAKYEIQVATS</sequence>
<dbReference type="GO" id="GO:0004674">
    <property type="term" value="F:protein serine/threonine kinase activity"/>
    <property type="evidence" value="ECO:0007669"/>
    <property type="project" value="UniProtKB-KW"/>
</dbReference>
<keyword evidence="17" id="KW-1185">Reference proteome</keyword>
<feature type="domain" description="Protein kinase" evidence="15">
    <location>
        <begin position="97"/>
        <end position="386"/>
    </location>
</feature>
<dbReference type="OrthoDB" id="4062651at2759"/>
<dbReference type="Pfam" id="PF07714">
    <property type="entry name" value="PK_Tyr_Ser-Thr"/>
    <property type="match status" value="1"/>
</dbReference>
<dbReference type="Gene3D" id="1.10.510.10">
    <property type="entry name" value="Transferase(Phosphotransferase) domain 1"/>
    <property type="match status" value="1"/>
</dbReference>
<evidence type="ECO:0000313" key="17">
    <source>
        <dbReference type="Proteomes" id="UP000231279"/>
    </source>
</evidence>
<dbReference type="PROSITE" id="PS00108">
    <property type="entry name" value="PROTEIN_KINASE_ST"/>
    <property type="match status" value="1"/>
</dbReference>
<keyword evidence="3 16" id="KW-0808">Transferase</keyword>
<dbReference type="InterPro" id="IPR011009">
    <property type="entry name" value="Kinase-like_dom_sf"/>
</dbReference>
<evidence type="ECO:0000259" key="15">
    <source>
        <dbReference type="PROSITE" id="PS50011"/>
    </source>
</evidence>
<gene>
    <name evidence="16" type="ORF">CDL12_28230</name>
</gene>
<dbReference type="GO" id="GO:0016020">
    <property type="term" value="C:membrane"/>
    <property type="evidence" value="ECO:0007669"/>
    <property type="project" value="UniProtKB-SubCell"/>
</dbReference>
<evidence type="ECO:0000256" key="2">
    <source>
        <dbReference type="ARBA" id="ARBA00022527"/>
    </source>
</evidence>
<evidence type="ECO:0000256" key="7">
    <source>
        <dbReference type="ARBA" id="ARBA00022777"/>
    </source>
</evidence>
<protein>
    <submittedName>
        <fullName evidence="16">Serine/threonine protein kinase</fullName>
        <ecNumber evidence="16">2.7.11.1</ecNumber>
    </submittedName>
</protein>
<evidence type="ECO:0000256" key="10">
    <source>
        <dbReference type="ARBA" id="ARBA00023136"/>
    </source>
</evidence>
<feature type="binding site" evidence="12">
    <location>
        <position position="125"/>
    </location>
    <ligand>
        <name>ATP</name>
        <dbReference type="ChEBI" id="CHEBI:30616"/>
    </ligand>
</feature>
<dbReference type="PANTHER" id="PTHR27009">
    <property type="entry name" value="RUST RESISTANCE KINASE LR10-RELATED"/>
    <property type="match status" value="1"/>
</dbReference>
<evidence type="ECO:0000256" key="5">
    <source>
        <dbReference type="ARBA" id="ARBA00022729"/>
    </source>
</evidence>
<keyword evidence="11" id="KW-0325">Glycoprotein</keyword>
<dbReference type="EC" id="2.7.11.1" evidence="16"/>
<keyword evidence="5" id="KW-0732">Signal</keyword>
<feature type="transmembrane region" description="Helical" evidence="14">
    <location>
        <begin position="16"/>
        <end position="37"/>
    </location>
</feature>
<dbReference type="GO" id="GO:0005524">
    <property type="term" value="F:ATP binding"/>
    <property type="evidence" value="ECO:0007669"/>
    <property type="project" value="UniProtKB-UniRule"/>
</dbReference>
<evidence type="ECO:0000256" key="3">
    <source>
        <dbReference type="ARBA" id="ARBA00022679"/>
    </source>
</evidence>
<dbReference type="PROSITE" id="PS00107">
    <property type="entry name" value="PROTEIN_KINASE_ATP"/>
    <property type="match status" value="1"/>
</dbReference>
<comment type="caution">
    <text evidence="16">The sequence shown here is derived from an EMBL/GenBank/DDBJ whole genome shotgun (WGS) entry which is preliminary data.</text>
</comment>
<comment type="subcellular location">
    <subcellularLocation>
        <location evidence="1">Membrane</location>
        <topology evidence="1">Single-pass type I membrane protein</topology>
    </subcellularLocation>
</comment>
<evidence type="ECO:0000256" key="9">
    <source>
        <dbReference type="ARBA" id="ARBA00022989"/>
    </source>
</evidence>
<evidence type="ECO:0000313" key="16">
    <source>
        <dbReference type="EMBL" id="PIM99278.1"/>
    </source>
</evidence>
<keyword evidence="10 14" id="KW-0472">Membrane</keyword>
<dbReference type="InterPro" id="IPR045874">
    <property type="entry name" value="LRK10/LRL21-25-like"/>
</dbReference>
<dbReference type="STRING" id="429701.A0A2G9G1T1"/>
<proteinExistence type="inferred from homology"/>
<dbReference type="Gene3D" id="3.30.200.20">
    <property type="entry name" value="Phosphorylase Kinase, domain 1"/>
    <property type="match status" value="1"/>
</dbReference>